<dbReference type="InterPro" id="IPR007344">
    <property type="entry name" value="GrpB/CoaE"/>
</dbReference>
<proteinExistence type="predicted"/>
<dbReference type="Gene3D" id="3.30.460.10">
    <property type="entry name" value="Beta Polymerase, domain 2"/>
    <property type="match status" value="1"/>
</dbReference>
<evidence type="ECO:0000313" key="2">
    <source>
        <dbReference type="Proteomes" id="UP000256869"/>
    </source>
</evidence>
<dbReference type="EMBL" id="QRDY01000001">
    <property type="protein sequence ID" value="RED66191.1"/>
    <property type="molecule type" value="Genomic_DNA"/>
</dbReference>
<reference evidence="1 2" key="1">
    <citation type="submission" date="2018-07" db="EMBL/GenBank/DDBJ databases">
        <title>Genomic Encyclopedia of Type Strains, Phase III (KMG-III): the genomes of soil and plant-associated and newly described type strains.</title>
        <authorList>
            <person name="Whitman W."/>
        </authorList>
    </citation>
    <scope>NUCLEOTIDE SEQUENCE [LARGE SCALE GENOMIC DNA]</scope>
    <source>
        <strain evidence="1 2">CECT 8236</strain>
    </source>
</reference>
<name>A0A3D9IWU6_9BACL</name>
<gene>
    <name evidence="1" type="ORF">DFP95_101689</name>
</gene>
<dbReference type="PANTHER" id="PTHR34822">
    <property type="entry name" value="GRPB DOMAIN PROTEIN (AFU_ORTHOLOGUE AFUA_1G01530)"/>
    <property type="match status" value="1"/>
</dbReference>
<dbReference type="SUPFAM" id="SSF81301">
    <property type="entry name" value="Nucleotidyltransferase"/>
    <property type="match status" value="1"/>
</dbReference>
<dbReference type="InterPro" id="IPR043519">
    <property type="entry name" value="NT_sf"/>
</dbReference>
<organism evidence="1 2">
    <name type="scientific">Cohnella lupini</name>
    <dbReference type="NCBI Taxonomy" id="1294267"/>
    <lineage>
        <taxon>Bacteria</taxon>
        <taxon>Bacillati</taxon>
        <taxon>Bacillota</taxon>
        <taxon>Bacilli</taxon>
        <taxon>Bacillales</taxon>
        <taxon>Paenibacillaceae</taxon>
        <taxon>Cohnella</taxon>
    </lineage>
</organism>
<protein>
    <submittedName>
        <fullName evidence="1">GrpB protein</fullName>
    </submittedName>
</protein>
<dbReference type="Proteomes" id="UP000256869">
    <property type="component" value="Unassembled WGS sequence"/>
</dbReference>
<accession>A0A3D9IWU6</accession>
<comment type="caution">
    <text evidence="1">The sequence shown here is derived from an EMBL/GenBank/DDBJ whole genome shotgun (WGS) entry which is preliminary data.</text>
</comment>
<dbReference type="PANTHER" id="PTHR34822:SF1">
    <property type="entry name" value="GRPB FAMILY PROTEIN"/>
    <property type="match status" value="1"/>
</dbReference>
<sequence length="85" mass="10264">MSRTHIHVREHGSWSEQFNLLFRDYLRTHEIERNDYAQVKIDLAKKYRDQRIAYVEGKTEMVWHIMQKANVWSQISGWKPGISDC</sequence>
<dbReference type="Pfam" id="PF04229">
    <property type="entry name" value="GrpB"/>
    <property type="match status" value="1"/>
</dbReference>
<dbReference type="AlphaFoldDB" id="A0A3D9IWU6"/>
<keyword evidence="2" id="KW-1185">Reference proteome</keyword>
<evidence type="ECO:0000313" key="1">
    <source>
        <dbReference type="EMBL" id="RED66191.1"/>
    </source>
</evidence>